<feature type="region of interest" description="Disordered" evidence="2">
    <location>
        <begin position="1111"/>
        <end position="1160"/>
    </location>
</feature>
<feature type="region of interest" description="Disordered" evidence="2">
    <location>
        <begin position="208"/>
        <end position="265"/>
    </location>
</feature>
<feature type="compositionally biased region" description="Basic and acidic residues" evidence="2">
    <location>
        <begin position="527"/>
        <end position="539"/>
    </location>
</feature>
<feature type="compositionally biased region" description="Polar residues" evidence="2">
    <location>
        <begin position="713"/>
        <end position="723"/>
    </location>
</feature>
<accession>A0A8J2KS79</accession>
<feature type="compositionally biased region" description="Polar residues" evidence="2">
    <location>
        <begin position="1017"/>
        <end position="1032"/>
    </location>
</feature>
<feature type="compositionally biased region" description="Polar residues" evidence="2">
    <location>
        <begin position="761"/>
        <end position="824"/>
    </location>
</feature>
<name>A0A8J2KS79_9HEXA</name>
<protein>
    <submittedName>
        <fullName evidence="4">Uncharacterized protein</fullName>
    </submittedName>
</protein>
<evidence type="ECO:0000256" key="2">
    <source>
        <dbReference type="SAM" id="MobiDB-lite"/>
    </source>
</evidence>
<keyword evidence="1" id="KW-0175">Coiled coil</keyword>
<feature type="compositionally biased region" description="Polar residues" evidence="2">
    <location>
        <begin position="977"/>
        <end position="997"/>
    </location>
</feature>
<feature type="compositionally biased region" description="Low complexity" evidence="2">
    <location>
        <begin position="213"/>
        <end position="223"/>
    </location>
</feature>
<feature type="region of interest" description="Disordered" evidence="2">
    <location>
        <begin position="863"/>
        <end position="942"/>
    </location>
</feature>
<feature type="region of interest" description="Disordered" evidence="2">
    <location>
        <begin position="29"/>
        <end position="163"/>
    </location>
</feature>
<feature type="coiled-coil region" evidence="1">
    <location>
        <begin position="570"/>
        <end position="600"/>
    </location>
</feature>
<feature type="compositionally biased region" description="Polar residues" evidence="2">
    <location>
        <begin position="147"/>
        <end position="156"/>
    </location>
</feature>
<feature type="compositionally biased region" description="Polar residues" evidence="2">
    <location>
        <begin position="490"/>
        <end position="502"/>
    </location>
</feature>
<organism evidence="4 5">
    <name type="scientific">Allacma fusca</name>
    <dbReference type="NCBI Taxonomy" id="39272"/>
    <lineage>
        <taxon>Eukaryota</taxon>
        <taxon>Metazoa</taxon>
        <taxon>Ecdysozoa</taxon>
        <taxon>Arthropoda</taxon>
        <taxon>Hexapoda</taxon>
        <taxon>Collembola</taxon>
        <taxon>Symphypleona</taxon>
        <taxon>Sminthuridae</taxon>
        <taxon>Allacma</taxon>
    </lineage>
</organism>
<feature type="compositionally biased region" description="Low complexity" evidence="2">
    <location>
        <begin position="329"/>
        <end position="343"/>
    </location>
</feature>
<feature type="region of interest" description="Disordered" evidence="2">
    <location>
        <begin position="711"/>
        <end position="825"/>
    </location>
</feature>
<reference evidence="4" key="1">
    <citation type="submission" date="2021-06" db="EMBL/GenBank/DDBJ databases">
        <authorList>
            <person name="Hodson N. C."/>
            <person name="Mongue J. A."/>
            <person name="Jaron S. K."/>
        </authorList>
    </citation>
    <scope>NUCLEOTIDE SEQUENCE</scope>
</reference>
<dbReference type="EMBL" id="CAJVCH010462635">
    <property type="protein sequence ID" value="CAG7819890.1"/>
    <property type="molecule type" value="Genomic_DNA"/>
</dbReference>
<feature type="compositionally biased region" description="Low complexity" evidence="2">
    <location>
        <begin position="1258"/>
        <end position="1282"/>
    </location>
</feature>
<sequence>MRSGVVTFAVFFCILLSSIATCHGAFIGASSGGGSKDDRNEIQGGYSLREPDLPALYSAPKSHQEQDAADNEVDQQSSTDRDSTTTEVYFEDREEDTSEDYPYTTLATQNPRDVPTSDYGAPTTPEKPYSSHDNTGGYGGYADSRRQNNNSKQLENPPNMKPLDQQQIENHQFPQHSYIPPPMVCYHKFTVINWQLIHPRSDDALYSHRTQNHHSQSQQQQHHPAITSQYGPPNPHPQPEHRVTEEIPSHPSQFNPQQKNRNDNNQYTRTNEVQNDYQQPQYLPPQSEPFNNRESHKQPEQPQSLNEPQRYVTAHDITSAAREYGTPFSYHSQSSPSLQSQEQGYFPQGEHGGQQNKNYETQPNPTGNHQQPQQPFQQQLQVQQNQLYQSPQQEQHQPQQQQHQPQQQQHQPQQQQHQPQQQQHQPQQQQHQPQQQQHQPQQQQYQPQQQQYQPQQQQYQPQQQQSQGQQQRPNQENIQQQQIHQQQPQFYSSPDPTQQPQEIATKPQPDQPYLPPANNFQQSSFPNEDKNQRAVDQPETRQNYGIPPANNIFEFDRFHDNDNVVDAELLQRVQYIIEEHERQQKEIQDKLRRENEANEAFFRTAQNQIESSQNDFNAGINSRDEGPYFSEDNSGLAPDNRLNEQGFYGRPSLANNNSAGMHNDVEKQRSLQIYPKPGFGEPEHLDKLGETKNYLNSPYGVPGIQFESDPFRQEQTFPGNHNLNLEVHPSSLSPTEDSRLQFHPKSQGKDQQQIHPDGVNGISNERQYESSVSYNGPQHQVQWSNPTLSNPLNTANAPLSNTDPIQSGQRSNENPSTIQASSSGKPHIEYQKAILTEHFVETKPEFPSRVREDSSRRGEYTISAFETPNNSPLNTPQGRVPFPSQLTSSSQGHEPNQFQSPNPSIYNRGTEQHNEKGVSAYAPGNELENQPREPNQYQNQHSENAQAQIGNSNFYNPNEQSQNREINSDGELLHFSNQYGLPYSQPTAFNYQENSRNNGERVQDPPAPPAAPKHDQPQYTNPQGPYPNSFTSHENSRTIVVHEVPFASVQGVSNRVVINPNEQSSPLSNQNEYKEQQQDSPDNSFRRNPSAENEINFLYNKNSVSFQQQTFQDSPPNLQYGLQQGSPQNQEGKSEYLPSPPDTSSNPGYMSGGLGSNEILSPSPKPVYGIPLAPVLDPESLTSIDHHDSSVVLSSQISFGDIGALSDPEAKRNPNDNINIVPYSPIVPSHPMQIHDSQQFQQLHPFQQQQEEHEPQQHRQVQQEQLQQQPQYHQSQQEHIQQQQHQIQQEIIQQQYQIQQEIQQHQPLQVPSHEFYAQPQLVFSDNSNEYNNNQIQLKPEILPQYTNLVRQGSWVSDAVSDVTAVPALYGLPQPGPSVVSEPAVVYGVSNHTSSPSSPPSIYSVNNDAPLTSNPLVSNSVSPSQNGYFYSRRNRSLKPKFSSPVRSPLVTSFTVKSNNKE</sequence>
<feature type="compositionally biased region" description="Polar residues" evidence="2">
    <location>
        <begin position="932"/>
        <end position="942"/>
    </location>
</feature>
<feature type="region of interest" description="Disordered" evidence="2">
    <location>
        <begin position="279"/>
        <end position="310"/>
    </location>
</feature>
<feature type="region of interest" description="Disordered" evidence="2">
    <location>
        <begin position="1059"/>
        <end position="1089"/>
    </location>
</feature>
<evidence type="ECO:0000256" key="1">
    <source>
        <dbReference type="SAM" id="Coils"/>
    </source>
</evidence>
<feature type="compositionally biased region" description="Polar residues" evidence="2">
    <location>
        <begin position="1078"/>
        <end position="1089"/>
    </location>
</feature>
<keyword evidence="5" id="KW-1185">Reference proteome</keyword>
<feature type="region of interest" description="Disordered" evidence="2">
    <location>
        <begin position="326"/>
        <end position="548"/>
    </location>
</feature>
<feature type="compositionally biased region" description="Polar residues" evidence="2">
    <location>
        <begin position="864"/>
        <end position="877"/>
    </location>
</feature>
<feature type="compositionally biased region" description="Polar residues" evidence="2">
    <location>
        <begin position="250"/>
        <end position="265"/>
    </location>
</feature>
<feature type="signal peptide" evidence="3">
    <location>
        <begin position="1"/>
        <end position="24"/>
    </location>
</feature>
<comment type="caution">
    <text evidence="4">The sequence shown here is derived from an EMBL/GenBank/DDBJ whole genome shotgun (WGS) entry which is preliminary data.</text>
</comment>
<feature type="chain" id="PRO_5035202760" evidence="3">
    <location>
        <begin position="25"/>
        <end position="1460"/>
    </location>
</feature>
<feature type="compositionally biased region" description="Basic and acidic residues" evidence="2">
    <location>
        <begin position="238"/>
        <end position="248"/>
    </location>
</feature>
<proteinExistence type="predicted"/>
<feature type="compositionally biased region" description="Polar residues" evidence="2">
    <location>
        <begin position="353"/>
        <end position="369"/>
    </location>
</feature>
<feature type="compositionally biased region" description="Low complexity" evidence="2">
    <location>
        <begin position="370"/>
        <end position="489"/>
    </location>
</feature>
<dbReference type="Proteomes" id="UP000708208">
    <property type="component" value="Unassembled WGS sequence"/>
</dbReference>
<feature type="region of interest" description="Disordered" evidence="2">
    <location>
        <begin position="977"/>
        <end position="1032"/>
    </location>
</feature>
<feature type="compositionally biased region" description="Polar residues" evidence="2">
    <location>
        <begin position="1060"/>
        <end position="1071"/>
    </location>
</feature>
<gene>
    <name evidence="4" type="ORF">AFUS01_LOCUS30309</name>
</gene>
<feature type="compositionally biased region" description="Polar residues" evidence="2">
    <location>
        <begin position="884"/>
        <end position="909"/>
    </location>
</feature>
<evidence type="ECO:0000256" key="3">
    <source>
        <dbReference type="SAM" id="SignalP"/>
    </source>
</evidence>
<feature type="compositionally biased region" description="Polar residues" evidence="2">
    <location>
        <begin position="1111"/>
        <end position="1131"/>
    </location>
</feature>
<evidence type="ECO:0000313" key="5">
    <source>
        <dbReference type="Proteomes" id="UP000708208"/>
    </source>
</evidence>
<feature type="region of interest" description="Disordered" evidence="2">
    <location>
        <begin position="1246"/>
        <end position="1282"/>
    </location>
</feature>
<keyword evidence="3" id="KW-0732">Signal</keyword>
<evidence type="ECO:0000313" key="4">
    <source>
        <dbReference type="EMBL" id="CAG7819890.1"/>
    </source>
</evidence>